<evidence type="ECO:0000313" key="7">
    <source>
        <dbReference type="Proteomes" id="UP001367676"/>
    </source>
</evidence>
<reference evidence="6 7" key="1">
    <citation type="submission" date="2024-03" db="EMBL/GenBank/DDBJ databases">
        <title>Adaptation during the transition from Ophiocordyceps entomopathogen to insect associate is accompanied by gene loss and intensified selection.</title>
        <authorList>
            <person name="Ward C.M."/>
            <person name="Onetto C.A."/>
            <person name="Borneman A.R."/>
        </authorList>
    </citation>
    <scope>NUCLEOTIDE SEQUENCE [LARGE SCALE GENOMIC DNA]</scope>
    <source>
        <strain evidence="6">AWRI1</strain>
        <tissue evidence="6">Single Adult Female</tissue>
    </source>
</reference>
<sequence>MELKADGIPEHEIYCGSRTEDCEECGKIFMLKFRNFHLDSNHRLTQPREEVSSESDNDIEEVEEDFQNNYPTRFRKNSVPRNRENNHSHRSVPYENNLRRNQGRNSWNDVDLDEHFGNMGIENIRNMSGMSFQATANLPRENHRNDVTYIPCEFCEVPVIADELVLHQTGCRPDLVSHQSPPANRTSESWTQRVRRENTVHEISDDDDDDVQYIDHERENEVLIPCEFCDRHFSLDAVTHHQITCGNNHGFGHEVYD</sequence>
<feature type="domain" description="TRAFD1/XAF1 zinc finger" evidence="5">
    <location>
        <begin position="8"/>
        <end position="33"/>
    </location>
</feature>
<keyword evidence="7" id="KW-1185">Reference proteome</keyword>
<keyword evidence="2" id="KW-0863">Zinc-finger</keyword>
<feature type="region of interest" description="Disordered" evidence="4">
    <location>
        <begin position="67"/>
        <end position="106"/>
    </location>
</feature>
<dbReference type="InterPro" id="IPR051986">
    <property type="entry name" value="Innate_Immune_Apopt_Reg"/>
</dbReference>
<evidence type="ECO:0000256" key="3">
    <source>
        <dbReference type="ARBA" id="ARBA00022833"/>
    </source>
</evidence>
<evidence type="ECO:0000259" key="5">
    <source>
        <dbReference type="Pfam" id="PF21366"/>
    </source>
</evidence>
<dbReference type="Proteomes" id="UP001367676">
    <property type="component" value="Unassembled WGS sequence"/>
</dbReference>
<evidence type="ECO:0000313" key="6">
    <source>
        <dbReference type="EMBL" id="KAK7595527.1"/>
    </source>
</evidence>
<accession>A0AAN9Y6U5</accession>
<dbReference type="EMBL" id="JBBCAQ010000018">
    <property type="protein sequence ID" value="KAK7595527.1"/>
    <property type="molecule type" value="Genomic_DNA"/>
</dbReference>
<evidence type="ECO:0000256" key="4">
    <source>
        <dbReference type="SAM" id="MobiDB-lite"/>
    </source>
</evidence>
<dbReference type="AlphaFoldDB" id="A0AAN9Y6U5"/>
<dbReference type="GO" id="GO:0008270">
    <property type="term" value="F:zinc ion binding"/>
    <property type="evidence" value="ECO:0007669"/>
    <property type="project" value="UniProtKB-KW"/>
</dbReference>
<dbReference type="Pfam" id="PF21366">
    <property type="entry name" value="TRAFD1-XIAF1_ZnF"/>
    <property type="match status" value="1"/>
</dbReference>
<dbReference type="PANTHER" id="PTHR16295:SF10">
    <property type="entry name" value="EXPRESSED PROTEIN"/>
    <property type="match status" value="1"/>
</dbReference>
<name>A0AAN9Y6U5_9HEMI</name>
<dbReference type="PANTHER" id="PTHR16295">
    <property type="entry name" value="TRAF-TYPE ZINC FINGER PROTEIN-RELATED"/>
    <property type="match status" value="1"/>
</dbReference>
<keyword evidence="1" id="KW-0479">Metal-binding</keyword>
<comment type="caution">
    <text evidence="6">The sequence shown here is derived from an EMBL/GenBank/DDBJ whole genome shotgun (WGS) entry which is preliminary data.</text>
</comment>
<protein>
    <recommendedName>
        <fullName evidence="5">TRAFD1/XAF1 zinc finger domain-containing protein</fullName>
    </recommendedName>
</protein>
<proteinExistence type="predicted"/>
<dbReference type="GO" id="GO:0005739">
    <property type="term" value="C:mitochondrion"/>
    <property type="evidence" value="ECO:0007669"/>
    <property type="project" value="TreeGrafter"/>
</dbReference>
<evidence type="ECO:0000256" key="1">
    <source>
        <dbReference type="ARBA" id="ARBA00022723"/>
    </source>
</evidence>
<keyword evidence="3" id="KW-0862">Zinc</keyword>
<evidence type="ECO:0000256" key="2">
    <source>
        <dbReference type="ARBA" id="ARBA00022771"/>
    </source>
</evidence>
<organism evidence="6 7">
    <name type="scientific">Parthenolecanium corni</name>
    <dbReference type="NCBI Taxonomy" id="536013"/>
    <lineage>
        <taxon>Eukaryota</taxon>
        <taxon>Metazoa</taxon>
        <taxon>Ecdysozoa</taxon>
        <taxon>Arthropoda</taxon>
        <taxon>Hexapoda</taxon>
        <taxon>Insecta</taxon>
        <taxon>Pterygota</taxon>
        <taxon>Neoptera</taxon>
        <taxon>Paraneoptera</taxon>
        <taxon>Hemiptera</taxon>
        <taxon>Sternorrhyncha</taxon>
        <taxon>Coccoidea</taxon>
        <taxon>Coccidae</taxon>
        <taxon>Parthenolecanium</taxon>
    </lineage>
</organism>
<dbReference type="InterPro" id="IPR049439">
    <property type="entry name" value="TRAFD1-XIAF1_Znf"/>
</dbReference>
<gene>
    <name evidence="6" type="ORF">V9T40_013352</name>
</gene>